<accession>F4RME0</accession>
<dbReference type="KEGG" id="mlr:MELLADRAFT_56145"/>
<dbReference type="HOGENOM" id="CLU_109461_0_0_1"/>
<dbReference type="Proteomes" id="UP000001072">
    <property type="component" value="Unassembled WGS sequence"/>
</dbReference>
<sequence length="149" mass="17224">MGYIKPDDSTMVIYLTHSLIETWASDIVHKRYGATQISPPRRVAFKWVPIDQVKPLKGPGPRIKSNSPALGPIPDFEDYLKFCTISPEDHTTRRLLTQYDIIDFEMFESTELTCAKMEALGFQFGPRIRLHDKVSSYRQELKRRARGNH</sequence>
<dbReference type="GeneID" id="18929026"/>
<proteinExistence type="predicted"/>
<dbReference type="OrthoDB" id="10476311at2759"/>
<evidence type="ECO:0000313" key="2">
    <source>
        <dbReference type="Proteomes" id="UP000001072"/>
    </source>
</evidence>
<dbReference type="EMBL" id="GL883108">
    <property type="protein sequence ID" value="EGG06490.1"/>
    <property type="molecule type" value="Genomic_DNA"/>
</dbReference>
<protein>
    <submittedName>
        <fullName evidence="1">Uncharacterized protein</fullName>
    </submittedName>
</protein>
<reference evidence="2" key="1">
    <citation type="journal article" date="2011" name="Proc. Natl. Acad. Sci. U.S.A.">
        <title>Obligate biotrophy features unraveled by the genomic analysis of rust fungi.</title>
        <authorList>
            <person name="Duplessis S."/>
            <person name="Cuomo C.A."/>
            <person name="Lin Y.-C."/>
            <person name="Aerts A."/>
            <person name="Tisserant E."/>
            <person name="Veneault-Fourrey C."/>
            <person name="Joly D.L."/>
            <person name="Hacquard S."/>
            <person name="Amselem J."/>
            <person name="Cantarel B.L."/>
            <person name="Chiu R."/>
            <person name="Coutinho P.M."/>
            <person name="Feau N."/>
            <person name="Field M."/>
            <person name="Frey P."/>
            <person name="Gelhaye E."/>
            <person name="Goldberg J."/>
            <person name="Grabherr M.G."/>
            <person name="Kodira C.D."/>
            <person name="Kohler A."/>
            <person name="Kuees U."/>
            <person name="Lindquist E.A."/>
            <person name="Lucas S.M."/>
            <person name="Mago R."/>
            <person name="Mauceli E."/>
            <person name="Morin E."/>
            <person name="Murat C."/>
            <person name="Pangilinan J.L."/>
            <person name="Park R."/>
            <person name="Pearson M."/>
            <person name="Quesneville H."/>
            <person name="Rouhier N."/>
            <person name="Sakthikumar S."/>
            <person name="Salamov A.A."/>
            <person name="Schmutz J."/>
            <person name="Selles B."/>
            <person name="Shapiro H."/>
            <person name="Tanguay P."/>
            <person name="Tuskan G.A."/>
            <person name="Henrissat B."/>
            <person name="Van de Peer Y."/>
            <person name="Rouze P."/>
            <person name="Ellis J.G."/>
            <person name="Dodds P.N."/>
            <person name="Schein J.E."/>
            <person name="Zhong S."/>
            <person name="Hamelin R.C."/>
            <person name="Grigoriev I.V."/>
            <person name="Szabo L.J."/>
            <person name="Martin F."/>
        </authorList>
    </citation>
    <scope>NUCLEOTIDE SEQUENCE [LARGE SCALE GENOMIC DNA]</scope>
    <source>
        <strain evidence="2">98AG31 / pathotype 3-4-7</strain>
    </source>
</reference>
<gene>
    <name evidence="1" type="ORF">MELLADRAFT_56145</name>
</gene>
<keyword evidence="2" id="KW-1185">Reference proteome</keyword>
<name>F4RME0_MELLP</name>
<dbReference type="RefSeq" id="XP_007410324.1">
    <property type="nucleotide sequence ID" value="XM_007410262.1"/>
</dbReference>
<evidence type="ECO:0000313" key="1">
    <source>
        <dbReference type="EMBL" id="EGG06490.1"/>
    </source>
</evidence>
<organism evidence="2">
    <name type="scientific">Melampsora larici-populina (strain 98AG31 / pathotype 3-4-7)</name>
    <name type="common">Poplar leaf rust fungus</name>
    <dbReference type="NCBI Taxonomy" id="747676"/>
    <lineage>
        <taxon>Eukaryota</taxon>
        <taxon>Fungi</taxon>
        <taxon>Dikarya</taxon>
        <taxon>Basidiomycota</taxon>
        <taxon>Pucciniomycotina</taxon>
        <taxon>Pucciniomycetes</taxon>
        <taxon>Pucciniales</taxon>
        <taxon>Melampsoraceae</taxon>
        <taxon>Melampsora</taxon>
    </lineage>
</organism>
<dbReference type="VEuPathDB" id="FungiDB:MELLADRAFT_56145"/>
<dbReference type="AlphaFoldDB" id="F4RME0"/>
<dbReference type="InParanoid" id="F4RME0"/>